<evidence type="ECO:0000313" key="1">
    <source>
        <dbReference type="EMBL" id="ERI85859.1"/>
    </source>
</evidence>
<protein>
    <submittedName>
        <fullName evidence="1">Hydrolase, TatD family</fullName>
    </submittedName>
</protein>
<accession>U2C5U4</accession>
<dbReference type="GO" id="GO:0005829">
    <property type="term" value="C:cytosol"/>
    <property type="evidence" value="ECO:0007669"/>
    <property type="project" value="TreeGrafter"/>
</dbReference>
<gene>
    <name evidence="1" type="ORF">HMPREF1981_01266</name>
</gene>
<sequence length="173" mass="19760">MTAENSERLWGVLQRELERRKSENHPCVAIGEAGLDKLAAAPMELQVEIFERQVALSEDCRLPLIIHCVKAVDELLAVKKRLAPLQPWIWHGFRGKAQQASQLLRHGFYLSLGEHYSQEAMRAIPASRLFLETDESALDISDIIRRAAEVRGVDAECLQETLRENVQKVFFKR</sequence>
<proteinExistence type="predicted"/>
<dbReference type="EMBL" id="AWSV01000069">
    <property type="protein sequence ID" value="ERI85859.1"/>
    <property type="molecule type" value="Genomic_DNA"/>
</dbReference>
<dbReference type="InterPro" id="IPR032466">
    <property type="entry name" value="Metal_Hydrolase"/>
</dbReference>
<dbReference type="PANTHER" id="PTHR46124">
    <property type="entry name" value="D-AMINOACYL-TRNA DEACYLASE"/>
    <property type="match status" value="1"/>
</dbReference>
<dbReference type="SUPFAM" id="SSF51556">
    <property type="entry name" value="Metallo-dependent hydrolases"/>
    <property type="match status" value="1"/>
</dbReference>
<organism evidence="1 2">
    <name type="scientific">Bacteroides pyogenes F0041</name>
    <dbReference type="NCBI Taxonomy" id="1321819"/>
    <lineage>
        <taxon>Bacteria</taxon>
        <taxon>Pseudomonadati</taxon>
        <taxon>Bacteroidota</taxon>
        <taxon>Bacteroidia</taxon>
        <taxon>Bacteroidales</taxon>
        <taxon>Bacteroidaceae</taxon>
        <taxon>Bacteroides</taxon>
    </lineage>
</organism>
<comment type="caution">
    <text evidence="1">The sequence shown here is derived from an EMBL/GenBank/DDBJ whole genome shotgun (WGS) entry which is preliminary data.</text>
</comment>
<dbReference type="InterPro" id="IPR001130">
    <property type="entry name" value="TatD-like"/>
</dbReference>
<dbReference type="PANTHER" id="PTHR46124:SF2">
    <property type="entry name" value="D-AMINOACYL-TRNA DEACYLASE"/>
    <property type="match status" value="1"/>
</dbReference>
<dbReference type="GO" id="GO:0016788">
    <property type="term" value="F:hydrolase activity, acting on ester bonds"/>
    <property type="evidence" value="ECO:0007669"/>
    <property type="project" value="InterPro"/>
</dbReference>
<keyword evidence="1" id="KW-0378">Hydrolase</keyword>
<dbReference type="HOGENOM" id="CLU_031506_6_0_10"/>
<reference evidence="1 2" key="1">
    <citation type="submission" date="2013-08" db="EMBL/GenBank/DDBJ databases">
        <authorList>
            <person name="Weinstock G."/>
            <person name="Sodergren E."/>
            <person name="Wylie T."/>
            <person name="Fulton L."/>
            <person name="Fulton R."/>
            <person name="Fronick C."/>
            <person name="O'Laughlin M."/>
            <person name="Godfrey J."/>
            <person name="Miner T."/>
            <person name="Herter B."/>
            <person name="Appelbaum E."/>
            <person name="Cordes M."/>
            <person name="Lek S."/>
            <person name="Wollam A."/>
            <person name="Pepin K.H."/>
            <person name="Palsikar V.B."/>
            <person name="Mitreva M."/>
            <person name="Wilson R.K."/>
        </authorList>
    </citation>
    <scope>NUCLEOTIDE SEQUENCE [LARGE SCALE GENOMIC DNA]</scope>
    <source>
        <strain evidence="1 2">F0041</strain>
    </source>
</reference>
<evidence type="ECO:0000313" key="2">
    <source>
        <dbReference type="Proteomes" id="UP000016496"/>
    </source>
</evidence>
<dbReference type="Pfam" id="PF01026">
    <property type="entry name" value="TatD_DNase"/>
    <property type="match status" value="1"/>
</dbReference>
<dbReference type="Gene3D" id="3.20.20.140">
    <property type="entry name" value="Metal-dependent hydrolases"/>
    <property type="match status" value="1"/>
</dbReference>
<dbReference type="AlphaFoldDB" id="U2C5U4"/>
<dbReference type="PATRIC" id="fig|1321819.3.peg.1155"/>
<name>U2C5U4_9BACE</name>
<dbReference type="Proteomes" id="UP000016496">
    <property type="component" value="Unassembled WGS sequence"/>
</dbReference>